<organism evidence="2 3">
    <name type="scientific">Dryococelus australis</name>
    <dbReference type="NCBI Taxonomy" id="614101"/>
    <lineage>
        <taxon>Eukaryota</taxon>
        <taxon>Metazoa</taxon>
        <taxon>Ecdysozoa</taxon>
        <taxon>Arthropoda</taxon>
        <taxon>Hexapoda</taxon>
        <taxon>Insecta</taxon>
        <taxon>Pterygota</taxon>
        <taxon>Neoptera</taxon>
        <taxon>Polyneoptera</taxon>
        <taxon>Phasmatodea</taxon>
        <taxon>Verophasmatodea</taxon>
        <taxon>Anareolatae</taxon>
        <taxon>Phasmatidae</taxon>
        <taxon>Eurycanthinae</taxon>
        <taxon>Dryococelus</taxon>
    </lineage>
</organism>
<evidence type="ECO:0000313" key="3">
    <source>
        <dbReference type="Proteomes" id="UP001159363"/>
    </source>
</evidence>
<name>A0ABQ9GHY6_9NEOP</name>
<accession>A0ABQ9GHY6</accession>
<proteinExistence type="predicted"/>
<evidence type="ECO:0000256" key="1">
    <source>
        <dbReference type="SAM" id="MobiDB-lite"/>
    </source>
</evidence>
<feature type="region of interest" description="Disordered" evidence="1">
    <location>
        <begin position="400"/>
        <end position="427"/>
    </location>
</feature>
<dbReference type="Proteomes" id="UP001159363">
    <property type="component" value="Chromosome 11"/>
</dbReference>
<feature type="compositionally biased region" description="Basic and acidic residues" evidence="1">
    <location>
        <begin position="1"/>
        <end position="18"/>
    </location>
</feature>
<feature type="region of interest" description="Disordered" evidence="1">
    <location>
        <begin position="1"/>
        <end position="61"/>
    </location>
</feature>
<gene>
    <name evidence="2" type="ORF">PR048_027976</name>
</gene>
<sequence length="467" mass="51596">MKERGNREIPSKPVDQRRRPARFHTCEDPGIARPGIEPGSPWWEVSGLTAQPPRPLRKQKTRENSCLPPIKVNRVQSPAESRDFDKWDTCRAMPLVGESSRGYSVSPPFHSGAAPYSLQLLPSVLETSLAHAMPALTSIGNRYSTSPSAHLTALRVPGSPLYYSNKNTFKIKKTNCSPLAKAIPGRATPDSSMWESCRTMSLVGGFSRGSTISPPSHSRRFSIPQSPSSPIPCNFSESSRSNDTAGKASLLALRSEYHRKQNCNSGVKAVHDKALIGERSISILLVSDAILLASEAGVSEEMVALSSAGMKARDPRENPPTRGIVPGTIPRARIRDIKQNPEQAPTALTRLGKDVKSNKGSIGFEYLKSSRRISRNDVIHNMNDERSRPFMALSAHIHKPAPTLDTPAMPNTPPQSRPRQRNSPGEMRGFMQDFHELMEFLRACDFASLMAHFHPYILKLRNITEKQ</sequence>
<evidence type="ECO:0000313" key="2">
    <source>
        <dbReference type="EMBL" id="KAJ8871649.1"/>
    </source>
</evidence>
<dbReference type="EMBL" id="JARBHB010000012">
    <property type="protein sequence ID" value="KAJ8871649.1"/>
    <property type="molecule type" value="Genomic_DNA"/>
</dbReference>
<comment type="caution">
    <text evidence="2">The sequence shown here is derived from an EMBL/GenBank/DDBJ whole genome shotgun (WGS) entry which is preliminary data.</text>
</comment>
<feature type="region of interest" description="Disordered" evidence="1">
    <location>
        <begin position="212"/>
        <end position="242"/>
    </location>
</feature>
<feature type="compositionally biased region" description="Low complexity" evidence="1">
    <location>
        <begin position="222"/>
        <end position="232"/>
    </location>
</feature>
<reference evidence="2 3" key="1">
    <citation type="submission" date="2023-02" db="EMBL/GenBank/DDBJ databases">
        <title>LHISI_Scaffold_Assembly.</title>
        <authorList>
            <person name="Stuart O.P."/>
            <person name="Cleave R."/>
            <person name="Magrath M.J.L."/>
            <person name="Mikheyev A.S."/>
        </authorList>
    </citation>
    <scope>NUCLEOTIDE SEQUENCE [LARGE SCALE GENOMIC DNA]</scope>
    <source>
        <strain evidence="2">Daus_M_001</strain>
        <tissue evidence="2">Leg muscle</tissue>
    </source>
</reference>
<protein>
    <submittedName>
        <fullName evidence="2">Uncharacterized protein</fullName>
    </submittedName>
</protein>
<keyword evidence="3" id="KW-1185">Reference proteome</keyword>